<evidence type="ECO:0000256" key="5">
    <source>
        <dbReference type="ARBA" id="ARBA00023204"/>
    </source>
</evidence>
<dbReference type="NCBIfam" id="TIGR00194">
    <property type="entry name" value="uvrC"/>
    <property type="match status" value="1"/>
</dbReference>
<dbReference type="NCBIfam" id="NF001824">
    <property type="entry name" value="PRK00558.1-5"/>
    <property type="match status" value="1"/>
</dbReference>
<keyword evidence="6" id="KW-0742">SOS response</keyword>
<dbReference type="SMART" id="SM00465">
    <property type="entry name" value="GIYc"/>
    <property type="match status" value="1"/>
</dbReference>
<accession>S2WKN3</accession>
<dbReference type="FunFam" id="3.40.1440.10:FF:000001">
    <property type="entry name" value="UvrABC system protein C"/>
    <property type="match status" value="1"/>
</dbReference>
<keyword evidence="11" id="KW-1185">Reference proteome</keyword>
<keyword evidence="3 6" id="KW-0228">DNA excision</keyword>
<dbReference type="InterPro" id="IPR004791">
    <property type="entry name" value="UvrC"/>
</dbReference>
<dbReference type="Pfam" id="PF14520">
    <property type="entry name" value="HHH_5"/>
    <property type="match status" value="1"/>
</dbReference>
<dbReference type="GO" id="GO:0005737">
    <property type="term" value="C:cytoplasm"/>
    <property type="evidence" value="ECO:0007669"/>
    <property type="project" value="UniProtKB-SubCell"/>
</dbReference>
<dbReference type="SUPFAM" id="SSF47781">
    <property type="entry name" value="RuvA domain 2-like"/>
    <property type="match status" value="1"/>
</dbReference>
<dbReference type="GO" id="GO:0009380">
    <property type="term" value="C:excinuclease repair complex"/>
    <property type="evidence" value="ECO:0007669"/>
    <property type="project" value="InterPro"/>
</dbReference>
<evidence type="ECO:0000313" key="10">
    <source>
        <dbReference type="EMBL" id="EPD33207.1"/>
    </source>
</evidence>
<evidence type="ECO:0000259" key="9">
    <source>
        <dbReference type="PROSITE" id="PS50165"/>
    </source>
</evidence>
<dbReference type="RefSeq" id="WP_016455582.1">
    <property type="nucleotide sequence ID" value="NZ_KE150269.1"/>
</dbReference>
<dbReference type="Pfam" id="PF22920">
    <property type="entry name" value="UvrC_RNaseH"/>
    <property type="match status" value="1"/>
</dbReference>
<comment type="caution">
    <text evidence="10">The sequence shown here is derived from an EMBL/GenBank/DDBJ whole genome shotgun (WGS) entry which is preliminary data.</text>
</comment>
<dbReference type="GO" id="GO:0006289">
    <property type="term" value="P:nucleotide-excision repair"/>
    <property type="evidence" value="ECO:0007669"/>
    <property type="project" value="UniProtKB-UniRule"/>
</dbReference>
<comment type="subcellular location">
    <subcellularLocation>
        <location evidence="6">Cytoplasm</location>
    </subcellularLocation>
</comment>
<dbReference type="InterPro" id="IPR038476">
    <property type="entry name" value="UvrC_RNase_H_dom_sf"/>
</dbReference>
<dbReference type="GO" id="GO:0009432">
    <property type="term" value="P:SOS response"/>
    <property type="evidence" value="ECO:0007669"/>
    <property type="project" value="UniProtKB-UniRule"/>
</dbReference>
<dbReference type="InterPro" id="IPR010994">
    <property type="entry name" value="RuvA_2-like"/>
</dbReference>
<dbReference type="Gene3D" id="3.40.1440.10">
    <property type="entry name" value="GIY-YIG endonuclease"/>
    <property type="match status" value="1"/>
</dbReference>
<organism evidence="10 11">
    <name type="scientific">Propionimicrobium lymphophilum ACS-093-V-SCH5</name>
    <dbReference type="NCBI Taxonomy" id="883161"/>
    <lineage>
        <taxon>Bacteria</taxon>
        <taxon>Bacillati</taxon>
        <taxon>Actinomycetota</taxon>
        <taxon>Actinomycetes</taxon>
        <taxon>Propionibacteriales</taxon>
        <taxon>Propionibacteriaceae</taxon>
        <taxon>Propionimicrobium</taxon>
    </lineage>
</organism>
<keyword evidence="2 6" id="KW-0227">DNA damage</keyword>
<dbReference type="PROSITE" id="PS50164">
    <property type="entry name" value="GIY_YIG"/>
    <property type="match status" value="1"/>
</dbReference>
<evidence type="ECO:0000259" key="8">
    <source>
        <dbReference type="PROSITE" id="PS50164"/>
    </source>
</evidence>
<dbReference type="GO" id="GO:0003677">
    <property type="term" value="F:DNA binding"/>
    <property type="evidence" value="ECO:0007669"/>
    <property type="project" value="UniProtKB-UniRule"/>
</dbReference>
<dbReference type="InterPro" id="IPR035901">
    <property type="entry name" value="GIY-YIG_endonuc_sf"/>
</dbReference>
<dbReference type="SMART" id="SM00278">
    <property type="entry name" value="HhH1"/>
    <property type="match status" value="2"/>
</dbReference>
<protein>
    <recommendedName>
        <fullName evidence="6">UvrABC system protein C</fullName>
        <shortName evidence="6">Protein UvrC</shortName>
    </recommendedName>
    <alternativeName>
        <fullName evidence="6">Excinuclease ABC subunit C</fullName>
    </alternativeName>
</protein>
<dbReference type="PATRIC" id="fig|883161.3.peg.738"/>
<dbReference type="Pfam" id="PF01541">
    <property type="entry name" value="GIY-YIG"/>
    <property type="match status" value="1"/>
</dbReference>
<dbReference type="Pfam" id="PF02151">
    <property type="entry name" value="UVR"/>
    <property type="match status" value="1"/>
</dbReference>
<dbReference type="EMBL" id="AGZR01000005">
    <property type="protein sequence ID" value="EPD33207.1"/>
    <property type="molecule type" value="Genomic_DNA"/>
</dbReference>
<dbReference type="PROSITE" id="PS50165">
    <property type="entry name" value="UVRC"/>
    <property type="match status" value="1"/>
</dbReference>
<keyword evidence="4 6" id="KW-0267">Excision nuclease</keyword>
<proteinExistence type="inferred from homology"/>
<evidence type="ECO:0000259" key="7">
    <source>
        <dbReference type="PROSITE" id="PS50151"/>
    </source>
</evidence>
<reference evidence="10 11" key="1">
    <citation type="submission" date="2013-04" db="EMBL/GenBank/DDBJ databases">
        <title>The Genome Sequence of Propionimicrobium lymphophilum ACS-093-V-SCH5.</title>
        <authorList>
            <consortium name="The Broad Institute Genomics Platform"/>
            <person name="Earl A."/>
            <person name="Ward D."/>
            <person name="Feldgarden M."/>
            <person name="Gevers D."/>
            <person name="Saerens B."/>
            <person name="Vaneechoutte M."/>
            <person name="Walker B."/>
            <person name="Young S."/>
            <person name="Zeng Q."/>
            <person name="Gargeya S."/>
            <person name="Fitzgerald M."/>
            <person name="Haas B."/>
            <person name="Abouelleil A."/>
            <person name="Allen A.W."/>
            <person name="Alvarado L."/>
            <person name="Arachchi H.M."/>
            <person name="Berlin A.M."/>
            <person name="Chapman S.B."/>
            <person name="Gainer-Dewar J."/>
            <person name="Goldberg J."/>
            <person name="Griggs A."/>
            <person name="Gujja S."/>
            <person name="Hansen M."/>
            <person name="Howarth C."/>
            <person name="Imamovic A."/>
            <person name="Ireland A."/>
            <person name="Larimer J."/>
            <person name="McCowan C."/>
            <person name="Murphy C."/>
            <person name="Pearson M."/>
            <person name="Poon T.W."/>
            <person name="Priest M."/>
            <person name="Roberts A."/>
            <person name="Saif S."/>
            <person name="Shea T."/>
            <person name="Sisk P."/>
            <person name="Sykes S."/>
            <person name="Wortman J."/>
            <person name="Nusbaum C."/>
            <person name="Birren B."/>
        </authorList>
    </citation>
    <scope>NUCLEOTIDE SEQUENCE [LARGE SCALE GENOMIC DNA]</scope>
    <source>
        <strain evidence="10 11">ACS-093-V-SCH5</strain>
    </source>
</reference>
<evidence type="ECO:0000256" key="1">
    <source>
        <dbReference type="ARBA" id="ARBA00022490"/>
    </source>
</evidence>
<evidence type="ECO:0000256" key="4">
    <source>
        <dbReference type="ARBA" id="ARBA00022881"/>
    </source>
</evidence>
<comment type="similarity">
    <text evidence="6">Belongs to the UvrC family.</text>
</comment>
<dbReference type="HOGENOM" id="CLU_014841_1_1_11"/>
<evidence type="ECO:0000256" key="2">
    <source>
        <dbReference type="ARBA" id="ARBA00022763"/>
    </source>
</evidence>
<dbReference type="Gene3D" id="4.10.860.10">
    <property type="entry name" value="UVR domain"/>
    <property type="match status" value="1"/>
</dbReference>
<dbReference type="PANTHER" id="PTHR30562">
    <property type="entry name" value="UVRC/OXIDOREDUCTASE"/>
    <property type="match status" value="1"/>
</dbReference>
<evidence type="ECO:0000256" key="3">
    <source>
        <dbReference type="ARBA" id="ARBA00022769"/>
    </source>
</evidence>
<name>S2WKN3_9ACTN</name>
<dbReference type="SUPFAM" id="SSF46600">
    <property type="entry name" value="C-terminal UvrC-binding domain of UvrB"/>
    <property type="match status" value="1"/>
</dbReference>
<dbReference type="SUPFAM" id="SSF82771">
    <property type="entry name" value="GIY-YIG endonuclease"/>
    <property type="match status" value="1"/>
</dbReference>
<dbReference type="Gene3D" id="1.10.150.20">
    <property type="entry name" value="5' to 3' exonuclease, C-terminal subdomain"/>
    <property type="match status" value="1"/>
</dbReference>
<feature type="domain" description="GIY-YIG" evidence="8">
    <location>
        <begin position="16"/>
        <end position="95"/>
    </location>
</feature>
<dbReference type="HAMAP" id="MF_00203">
    <property type="entry name" value="UvrC"/>
    <property type="match status" value="1"/>
</dbReference>
<dbReference type="STRING" id="883161.HMPREF9306_00738"/>
<dbReference type="InterPro" id="IPR047296">
    <property type="entry name" value="GIY-YIG_UvrC_Cho"/>
</dbReference>
<feature type="domain" description="UvrC family homology region profile" evidence="9">
    <location>
        <begin position="259"/>
        <end position="513"/>
    </location>
</feature>
<dbReference type="InterPro" id="IPR036876">
    <property type="entry name" value="UVR_dom_sf"/>
</dbReference>
<dbReference type="Proteomes" id="UP000014417">
    <property type="component" value="Unassembled WGS sequence"/>
</dbReference>
<feature type="domain" description="UVR" evidence="7">
    <location>
        <begin position="208"/>
        <end position="243"/>
    </location>
</feature>
<keyword evidence="1 6" id="KW-0963">Cytoplasm</keyword>
<dbReference type="Gene3D" id="3.30.420.340">
    <property type="entry name" value="UvrC, RNAse H endonuclease domain"/>
    <property type="match status" value="1"/>
</dbReference>
<dbReference type="GO" id="GO:0009381">
    <property type="term" value="F:excinuclease ABC activity"/>
    <property type="evidence" value="ECO:0007669"/>
    <property type="project" value="UniProtKB-UniRule"/>
</dbReference>
<comment type="subunit">
    <text evidence="6">Interacts with UvrB in an incision complex.</text>
</comment>
<dbReference type="InterPro" id="IPR050066">
    <property type="entry name" value="UvrABC_protein_C"/>
</dbReference>
<dbReference type="OrthoDB" id="9804933at2"/>
<dbReference type="PANTHER" id="PTHR30562:SF1">
    <property type="entry name" value="UVRABC SYSTEM PROTEIN C"/>
    <property type="match status" value="1"/>
</dbReference>
<dbReference type="Pfam" id="PF08459">
    <property type="entry name" value="UvrC_RNaseH_dom"/>
    <property type="match status" value="1"/>
</dbReference>
<keyword evidence="5 6" id="KW-0234">DNA repair</keyword>
<gene>
    <name evidence="6" type="primary">uvrC</name>
    <name evidence="10" type="ORF">HMPREF9306_00738</name>
</gene>
<evidence type="ECO:0000313" key="11">
    <source>
        <dbReference type="Proteomes" id="UP000014417"/>
    </source>
</evidence>
<dbReference type="AlphaFoldDB" id="S2WKN3"/>
<dbReference type="PROSITE" id="PS50151">
    <property type="entry name" value="UVR"/>
    <property type="match status" value="1"/>
</dbReference>
<evidence type="ECO:0000256" key="6">
    <source>
        <dbReference type="HAMAP-Rule" id="MF_00203"/>
    </source>
</evidence>
<dbReference type="InterPro" id="IPR003583">
    <property type="entry name" value="Hlx-hairpin-Hlx_DNA-bd_motif"/>
</dbReference>
<comment type="function">
    <text evidence="6">The UvrABC repair system catalyzes the recognition and processing of DNA lesions. UvrC both incises the 5' and 3' sides of the lesion. The N-terminal half is responsible for the 3' incision and the C-terminal half is responsible for the 5' incision.</text>
</comment>
<dbReference type="CDD" id="cd10434">
    <property type="entry name" value="GIY-YIG_UvrC_Cho"/>
    <property type="match status" value="1"/>
</dbReference>
<dbReference type="InterPro" id="IPR000305">
    <property type="entry name" value="GIY-YIG_endonuc"/>
</dbReference>
<dbReference type="InterPro" id="IPR001162">
    <property type="entry name" value="UvrC_RNase_H_dom"/>
</dbReference>
<dbReference type="InterPro" id="IPR001943">
    <property type="entry name" value="UVR_dom"/>
</dbReference>
<sequence>MTDPASYRPAPGSIPTDPGVYRYLDPHGKVIYVGKAKNLRNRLNSYFADPASLHPRTQTMMRTAAKIEWTVVQNELESLQLEYTWIQLYKPRFNIMYRDDKSYPWLAVTSSDEFPRVFVGRGAKRKGWKYFGPFGTAWAVRDTLDTLLWVFPMRSCRNGVFNRAQASGRPCLFGYIGKCSAPCVGKISAEDHRQIVNDFCAFWAGKSNKMERKLTAQMEEASANLDFEQAAVLRDRISALRKATEKNAIVLSDDTDLDVINVCDDPLEIAVQIFRVRSGRVRSENSWVADRANDAPVSELLESFILQLYDDHHVRTETENIPPEILVPDMPPTASLLEELLSKKAGRKVRLHVPKRGQKLDLLDTVGKNAQQALARHKTKRASDLTTRSQALDQLQEALGLESAPLRIEGFDISHTQGQEVVASMVVFEDGLARKSEYKRFLIKSFEGSNDVAAMDEVLRRRLGRLLDDRKAMGEDETLIDPTTGAPRKFSYAPSLIVVDGGLPQVNAAQEVLDDLGLSAEIMLIGLAKRLEEVWIPGEEFPVILSRNSEGLYLLQRVRDESHRFAITFHRSRRGKAMLESALDGVPGLGEVRRKTLIKAYPSMKKLRAASAEEIAELPGFGIKTAEGIVDALAAEPEGQSINMTTGEVT</sequence>